<evidence type="ECO:0000256" key="6">
    <source>
        <dbReference type="SAM" id="MobiDB-lite"/>
    </source>
</evidence>
<evidence type="ECO:0000256" key="3">
    <source>
        <dbReference type="ARBA" id="ARBA00022777"/>
    </source>
</evidence>
<keyword evidence="7" id="KW-0472">Membrane</keyword>
<keyword evidence="7" id="KW-1133">Transmembrane helix</keyword>
<dbReference type="PROSITE" id="PS50011">
    <property type="entry name" value="PROTEIN_KINASE_DOM"/>
    <property type="match status" value="1"/>
</dbReference>
<dbReference type="SUPFAM" id="SSF56112">
    <property type="entry name" value="Protein kinase-like (PK-like)"/>
    <property type="match status" value="1"/>
</dbReference>
<keyword evidence="2 5" id="KW-0547">Nucleotide-binding</keyword>
<dbReference type="InterPro" id="IPR000719">
    <property type="entry name" value="Prot_kinase_dom"/>
</dbReference>
<keyword evidence="3 9" id="KW-0418">Kinase</keyword>
<keyword evidence="9" id="KW-0723">Serine/threonine-protein kinase</keyword>
<dbReference type="AlphaFoldDB" id="A0A1H3IMT8"/>
<dbReference type="GO" id="GO:0005524">
    <property type="term" value="F:ATP binding"/>
    <property type="evidence" value="ECO:0007669"/>
    <property type="project" value="UniProtKB-UniRule"/>
</dbReference>
<evidence type="ECO:0000313" key="10">
    <source>
        <dbReference type="Proteomes" id="UP000199230"/>
    </source>
</evidence>
<dbReference type="InterPro" id="IPR017441">
    <property type="entry name" value="Protein_kinase_ATP_BS"/>
</dbReference>
<proteinExistence type="predicted"/>
<dbReference type="PROSITE" id="PS00107">
    <property type="entry name" value="PROTEIN_KINASE_ATP"/>
    <property type="match status" value="1"/>
</dbReference>
<name>A0A1H3IMT8_9FIRM</name>
<dbReference type="STRING" id="159292.SAMN05192546_101206"/>
<evidence type="ECO:0000256" key="1">
    <source>
        <dbReference type="ARBA" id="ARBA00022679"/>
    </source>
</evidence>
<evidence type="ECO:0000256" key="5">
    <source>
        <dbReference type="PROSITE-ProRule" id="PRU10141"/>
    </source>
</evidence>
<accession>A0A1H3IMT8</accession>
<evidence type="ECO:0000256" key="2">
    <source>
        <dbReference type="ARBA" id="ARBA00022741"/>
    </source>
</evidence>
<dbReference type="Proteomes" id="UP000199230">
    <property type="component" value="Unassembled WGS sequence"/>
</dbReference>
<keyword evidence="7" id="KW-0812">Transmembrane</keyword>
<dbReference type="PANTHER" id="PTHR43289">
    <property type="entry name" value="MITOGEN-ACTIVATED PROTEIN KINASE KINASE KINASE 20-RELATED"/>
    <property type="match status" value="1"/>
</dbReference>
<gene>
    <name evidence="9" type="ORF">SAMN05192546_101206</name>
</gene>
<reference evidence="9 10" key="1">
    <citation type="submission" date="2016-10" db="EMBL/GenBank/DDBJ databases">
        <authorList>
            <person name="de Groot N.N."/>
        </authorList>
    </citation>
    <scope>NUCLEOTIDE SEQUENCE [LARGE SCALE GENOMIC DNA]</scope>
    <source>
        <strain evidence="9 10">APO</strain>
    </source>
</reference>
<feature type="binding site" evidence="5">
    <location>
        <position position="77"/>
    </location>
    <ligand>
        <name>ATP</name>
        <dbReference type="ChEBI" id="CHEBI:30616"/>
    </ligand>
</feature>
<protein>
    <submittedName>
        <fullName evidence="9">Serine/threonine protein kinase</fullName>
    </submittedName>
</protein>
<evidence type="ECO:0000256" key="4">
    <source>
        <dbReference type="ARBA" id="ARBA00022840"/>
    </source>
</evidence>
<keyword evidence="10" id="KW-1185">Reference proteome</keyword>
<dbReference type="OrthoDB" id="9788659at2"/>
<feature type="domain" description="Protein kinase" evidence="8">
    <location>
        <begin position="48"/>
        <end position="320"/>
    </location>
</feature>
<dbReference type="Gene3D" id="1.10.510.10">
    <property type="entry name" value="Transferase(Phosphotransferase) domain 1"/>
    <property type="match status" value="1"/>
</dbReference>
<feature type="transmembrane region" description="Helical" evidence="7">
    <location>
        <begin position="364"/>
        <end position="385"/>
    </location>
</feature>
<dbReference type="InterPro" id="IPR011009">
    <property type="entry name" value="Kinase-like_dom_sf"/>
</dbReference>
<dbReference type="Pfam" id="PF00069">
    <property type="entry name" value="Pkinase"/>
    <property type="match status" value="1"/>
</dbReference>
<dbReference type="Gene3D" id="3.30.200.20">
    <property type="entry name" value="Phosphorylase Kinase, domain 1"/>
    <property type="match status" value="1"/>
</dbReference>
<dbReference type="EMBL" id="FNPV01000001">
    <property type="protein sequence ID" value="SDY28675.1"/>
    <property type="molecule type" value="Genomic_DNA"/>
</dbReference>
<dbReference type="RefSeq" id="WP_093310026.1">
    <property type="nucleotide sequence ID" value="NZ_FNPV01000001.1"/>
</dbReference>
<dbReference type="GO" id="GO:0004674">
    <property type="term" value="F:protein serine/threonine kinase activity"/>
    <property type="evidence" value="ECO:0007669"/>
    <property type="project" value="UniProtKB-KW"/>
</dbReference>
<feature type="compositionally biased region" description="Pro residues" evidence="6">
    <location>
        <begin position="330"/>
        <end position="346"/>
    </location>
</feature>
<sequence>MKTTDQLCHGCMTDNIMESICPLCGWEKGAGPLSHMHLKPGTILQEKYLIGRALGQGGFGVTYLAKDMNLDVKLAIKEYLPQDLASRSQGNTEISVYSGTLNAHYHDGLEKFLQEAKTLARFEGHPNIVSVRDFFKANGTAYLVMSYIEGVTLKEFIQDKGGKISVEQAINIMVPVLEALKEVHRFNTLHRDISPDNIFITAKGKVVLIDFGAARQSVKEQGRSMSIIMKPGFTPEEQYRSKGQQGPWTDIYATGATMYRAITGNMPPESLDRMVEDDLVPPSMYGIEIEATVENALLKAMAVMAKNRFQTAESFQHALVEGITEEESNPPTPTPLPTPLPIPTPSYQPSNLSEEKSSEKNNKLFLGIGAVISGIALVLFLVFSLNNTEDLNEKKAKAIEDQATTDASIITQNEESDQVANIDSTEEEPHEEPISYDLHQALRSSGYTELLGVTEQELFGMYGDPFDSFYWEGGLFYEYQNFYAMVNEYSRDRKVMIIGLRELPGISVNASFDEVKRVYGEPEWDEIGTSNNSHLLHYDVSQQYAVVFEGFSGRNVDFITIHPLYLEWEYDTWDEIEHNENVDNVQELGHQLWQTWIYVGLGTSVWSEPNINSWVMGETIREGDFFVTDYHIDVNNNLWLELELINDEDETVYGWIAY</sequence>
<evidence type="ECO:0000256" key="7">
    <source>
        <dbReference type="SAM" id="Phobius"/>
    </source>
</evidence>
<dbReference type="PANTHER" id="PTHR43289:SF34">
    <property type="entry name" value="SERINE_THREONINE-PROTEIN KINASE YBDM-RELATED"/>
    <property type="match status" value="1"/>
</dbReference>
<keyword evidence="4 5" id="KW-0067">ATP-binding</keyword>
<dbReference type="CDD" id="cd14014">
    <property type="entry name" value="STKc_PknB_like"/>
    <property type="match status" value="1"/>
</dbReference>
<keyword evidence="1" id="KW-0808">Transferase</keyword>
<feature type="region of interest" description="Disordered" evidence="6">
    <location>
        <begin position="323"/>
        <end position="356"/>
    </location>
</feature>
<evidence type="ECO:0000313" key="9">
    <source>
        <dbReference type="EMBL" id="SDY28675.1"/>
    </source>
</evidence>
<organism evidence="9 10">
    <name type="scientific">Tindallia californiensis</name>
    <dbReference type="NCBI Taxonomy" id="159292"/>
    <lineage>
        <taxon>Bacteria</taxon>
        <taxon>Bacillati</taxon>
        <taxon>Bacillota</taxon>
        <taxon>Clostridia</taxon>
        <taxon>Peptostreptococcales</taxon>
        <taxon>Tindalliaceae</taxon>
        <taxon>Tindallia</taxon>
    </lineage>
</organism>
<evidence type="ECO:0000259" key="8">
    <source>
        <dbReference type="PROSITE" id="PS50011"/>
    </source>
</evidence>